<dbReference type="InterPro" id="IPR029787">
    <property type="entry name" value="Nucleotide_cyclase"/>
</dbReference>
<keyword evidence="6" id="KW-1185">Reference proteome</keyword>
<reference evidence="5 6" key="1">
    <citation type="submission" date="2007-07" db="EMBL/GenBank/DDBJ databases">
        <title>Complete sequence of chromosome of Xanthobacter autotrophicus Py2.</title>
        <authorList>
            <consortium name="US DOE Joint Genome Institute"/>
            <person name="Copeland A."/>
            <person name="Lucas S."/>
            <person name="Lapidus A."/>
            <person name="Barry K."/>
            <person name="Glavina del Rio T."/>
            <person name="Hammon N."/>
            <person name="Israni S."/>
            <person name="Dalin E."/>
            <person name="Tice H."/>
            <person name="Pitluck S."/>
            <person name="Sims D."/>
            <person name="Brettin T."/>
            <person name="Bruce D."/>
            <person name="Detter J.C."/>
            <person name="Han C."/>
            <person name="Tapia R."/>
            <person name="Brainard J."/>
            <person name="Schmutz J."/>
            <person name="Larimer F."/>
            <person name="Land M."/>
            <person name="Hauser L."/>
            <person name="Kyrpides N."/>
            <person name="Kim E."/>
            <person name="Ensigns S.A."/>
            <person name="Richardson P."/>
        </authorList>
    </citation>
    <scope>NUCLEOTIDE SEQUENCE [LARGE SCALE GENOMIC DNA]</scope>
    <source>
        <strain evidence="6">ATCC BAA-1158 / Py2</strain>
    </source>
</reference>
<dbReference type="GO" id="GO:0043709">
    <property type="term" value="P:cell adhesion involved in single-species biofilm formation"/>
    <property type="evidence" value="ECO:0007669"/>
    <property type="project" value="TreeGrafter"/>
</dbReference>
<feature type="transmembrane region" description="Helical" evidence="3">
    <location>
        <begin position="158"/>
        <end position="177"/>
    </location>
</feature>
<dbReference type="NCBIfam" id="TIGR00254">
    <property type="entry name" value="GGDEF"/>
    <property type="match status" value="1"/>
</dbReference>
<proteinExistence type="predicted"/>
<feature type="transmembrane region" description="Helical" evidence="3">
    <location>
        <begin position="12"/>
        <end position="35"/>
    </location>
</feature>
<dbReference type="eggNOG" id="COG3706">
    <property type="taxonomic scope" value="Bacteria"/>
</dbReference>
<evidence type="ECO:0000313" key="5">
    <source>
        <dbReference type="EMBL" id="ABS69638.1"/>
    </source>
</evidence>
<protein>
    <recommendedName>
        <fullName evidence="1">diguanylate cyclase</fullName>
        <ecNumber evidence="1">2.7.7.65</ecNumber>
    </recommendedName>
</protein>
<dbReference type="InterPro" id="IPR050469">
    <property type="entry name" value="Diguanylate_Cyclase"/>
</dbReference>
<dbReference type="CDD" id="cd01949">
    <property type="entry name" value="GGDEF"/>
    <property type="match status" value="1"/>
</dbReference>
<dbReference type="GO" id="GO:0052621">
    <property type="term" value="F:diguanylate cyclase activity"/>
    <property type="evidence" value="ECO:0007669"/>
    <property type="project" value="UniProtKB-EC"/>
</dbReference>
<evidence type="ECO:0000256" key="1">
    <source>
        <dbReference type="ARBA" id="ARBA00012528"/>
    </source>
</evidence>
<dbReference type="PANTHER" id="PTHR45138">
    <property type="entry name" value="REGULATORY COMPONENTS OF SENSORY TRANSDUCTION SYSTEM"/>
    <property type="match status" value="1"/>
</dbReference>
<feature type="domain" description="GGDEF" evidence="4">
    <location>
        <begin position="255"/>
        <end position="384"/>
    </location>
</feature>
<dbReference type="GO" id="GO:0005886">
    <property type="term" value="C:plasma membrane"/>
    <property type="evidence" value="ECO:0007669"/>
    <property type="project" value="TreeGrafter"/>
</dbReference>
<dbReference type="AlphaFoldDB" id="A7INP4"/>
<dbReference type="Gene3D" id="3.30.70.270">
    <property type="match status" value="1"/>
</dbReference>
<gene>
    <name evidence="5" type="ordered locus">Xaut_4417</name>
</gene>
<name>A7INP4_XANP2</name>
<dbReference type="SUPFAM" id="SSF55073">
    <property type="entry name" value="Nucleotide cyclase"/>
    <property type="match status" value="1"/>
</dbReference>
<dbReference type="GO" id="GO:1902201">
    <property type="term" value="P:negative regulation of bacterial-type flagellum-dependent cell motility"/>
    <property type="evidence" value="ECO:0007669"/>
    <property type="project" value="TreeGrafter"/>
</dbReference>
<evidence type="ECO:0000256" key="2">
    <source>
        <dbReference type="ARBA" id="ARBA00034247"/>
    </source>
</evidence>
<dbReference type="STRING" id="78245.Xaut_4417"/>
<dbReference type="InterPro" id="IPR000160">
    <property type="entry name" value="GGDEF_dom"/>
</dbReference>
<organism evidence="5 6">
    <name type="scientific">Xanthobacter autotrophicus (strain ATCC BAA-1158 / Py2)</name>
    <dbReference type="NCBI Taxonomy" id="78245"/>
    <lineage>
        <taxon>Bacteria</taxon>
        <taxon>Pseudomonadati</taxon>
        <taxon>Pseudomonadota</taxon>
        <taxon>Alphaproteobacteria</taxon>
        <taxon>Hyphomicrobiales</taxon>
        <taxon>Xanthobacteraceae</taxon>
        <taxon>Xanthobacter</taxon>
    </lineage>
</organism>
<dbReference type="PROSITE" id="PS50887">
    <property type="entry name" value="GGDEF"/>
    <property type="match status" value="1"/>
</dbReference>
<evidence type="ECO:0000259" key="4">
    <source>
        <dbReference type="PROSITE" id="PS50887"/>
    </source>
</evidence>
<dbReference type="FunFam" id="3.30.70.270:FF:000001">
    <property type="entry name" value="Diguanylate cyclase domain protein"/>
    <property type="match status" value="1"/>
</dbReference>
<dbReference type="Proteomes" id="UP000002417">
    <property type="component" value="Chromosome"/>
</dbReference>
<evidence type="ECO:0000256" key="3">
    <source>
        <dbReference type="SAM" id="Phobius"/>
    </source>
</evidence>
<feature type="transmembrane region" description="Helical" evidence="3">
    <location>
        <begin position="42"/>
        <end position="63"/>
    </location>
</feature>
<feature type="transmembrane region" description="Helical" evidence="3">
    <location>
        <begin position="99"/>
        <end position="117"/>
    </location>
</feature>
<dbReference type="EMBL" id="CP000781">
    <property type="protein sequence ID" value="ABS69638.1"/>
    <property type="molecule type" value="Genomic_DNA"/>
</dbReference>
<feature type="transmembrane region" description="Helical" evidence="3">
    <location>
        <begin position="129"/>
        <end position="146"/>
    </location>
</feature>
<dbReference type="HOGENOM" id="CLU_000445_11_1_5"/>
<keyword evidence="3" id="KW-0812">Transmembrane</keyword>
<keyword evidence="3" id="KW-0472">Membrane</keyword>
<dbReference type="PANTHER" id="PTHR45138:SF9">
    <property type="entry name" value="DIGUANYLATE CYCLASE DGCM-RELATED"/>
    <property type="match status" value="1"/>
</dbReference>
<keyword evidence="3" id="KW-1133">Transmembrane helix</keyword>
<feature type="transmembrane region" description="Helical" evidence="3">
    <location>
        <begin position="192"/>
        <end position="213"/>
    </location>
</feature>
<sequence length="401" mass="43066">MYGRRRMHAAAFTLFMNVAVAGLFAASYATIALMHPAQRAPIWFAVCYGLGMVTPLAQFGLAYTAWTTFFGAVIFLSLAFALLLLVPALAVFYGSRKPWPAVGAIAALTLLLPVIRAGLPYHPLTYQSMYQAPFTLAVAACAWVVLRDSPRHRSDFVLAGMLVVLAAHFPVKAYLLVQMGTSRTAKYIDTTYALVSQVSSGILFLATGLILLLKSVQAVVRESQIAAETDVLSGLLNRRGFDSRAERLIAQAKGRPVALLILDLDHFKSVNDRFGHSTGDAAIRAFAVLLSRTVPPSALIARLGGEEFAVLLDRTGLEAARLQAEAIRLATFHHQEVGLPKLTVSIGVAAPASSHLLPEAMERADAALYEAKRAGRNRVCCAAEKTAPAVPLAVVAQRNAT</sequence>
<accession>A7INP4</accession>
<dbReference type="SMART" id="SM00267">
    <property type="entry name" value="GGDEF"/>
    <property type="match status" value="1"/>
</dbReference>
<feature type="transmembrane region" description="Helical" evidence="3">
    <location>
        <begin position="69"/>
        <end position="92"/>
    </location>
</feature>
<dbReference type="InterPro" id="IPR043128">
    <property type="entry name" value="Rev_trsase/Diguanyl_cyclase"/>
</dbReference>
<dbReference type="EC" id="2.7.7.65" evidence="1"/>
<evidence type="ECO:0000313" key="6">
    <source>
        <dbReference type="Proteomes" id="UP000002417"/>
    </source>
</evidence>
<comment type="catalytic activity">
    <reaction evidence="2">
        <text>2 GTP = 3',3'-c-di-GMP + 2 diphosphate</text>
        <dbReference type="Rhea" id="RHEA:24898"/>
        <dbReference type="ChEBI" id="CHEBI:33019"/>
        <dbReference type="ChEBI" id="CHEBI:37565"/>
        <dbReference type="ChEBI" id="CHEBI:58805"/>
        <dbReference type="EC" id="2.7.7.65"/>
    </reaction>
</comment>
<dbReference type="PhylomeDB" id="A7INP4"/>
<dbReference type="KEGG" id="xau:Xaut_4417"/>
<dbReference type="Pfam" id="PF00990">
    <property type="entry name" value="GGDEF"/>
    <property type="match status" value="1"/>
</dbReference>